<dbReference type="Proteomes" id="UP000192257">
    <property type="component" value="Unassembled WGS sequence"/>
</dbReference>
<feature type="compositionally biased region" description="Low complexity" evidence="1">
    <location>
        <begin position="144"/>
        <end position="153"/>
    </location>
</feature>
<dbReference type="OrthoDB" id="247448at2759"/>
<dbReference type="VEuPathDB" id="TriTrypDB:TM35_000181520"/>
<evidence type="ECO:0000256" key="1">
    <source>
        <dbReference type="SAM" id="MobiDB-lite"/>
    </source>
</evidence>
<name>A0A1X0NTR8_9TRYP</name>
<gene>
    <name evidence="2" type="ORF">TM35_000181520</name>
</gene>
<feature type="region of interest" description="Disordered" evidence="1">
    <location>
        <begin position="65"/>
        <end position="153"/>
    </location>
</feature>
<feature type="region of interest" description="Disordered" evidence="1">
    <location>
        <begin position="204"/>
        <end position="267"/>
    </location>
</feature>
<reference evidence="2 3" key="1">
    <citation type="submission" date="2017-03" db="EMBL/GenBank/DDBJ databases">
        <title>An alternative strategy for trypanosome survival in the mammalian bloodstream revealed through genome and transcriptome analysis of the ubiquitous bovine parasite Trypanosoma (Megatrypanum) theileri.</title>
        <authorList>
            <person name="Kelly S."/>
            <person name="Ivens A."/>
            <person name="Mott A."/>
            <person name="O'Neill E."/>
            <person name="Emms D."/>
            <person name="Macleod O."/>
            <person name="Voorheis P."/>
            <person name="Matthews J."/>
            <person name="Matthews K."/>
            <person name="Carrington M."/>
        </authorList>
    </citation>
    <scope>NUCLEOTIDE SEQUENCE [LARGE SCALE GENOMIC DNA]</scope>
    <source>
        <strain evidence="2">Edinburgh</strain>
    </source>
</reference>
<feature type="compositionally biased region" description="Polar residues" evidence="1">
    <location>
        <begin position="226"/>
        <end position="248"/>
    </location>
</feature>
<dbReference type="AlphaFoldDB" id="A0A1X0NTR8"/>
<sequence>MNLSNYMSTIMSEARQFGKAYVDSLVSPGDGKDHETSNGLVREKRNKEEEEVVVAPSFSSISHCRNIGTFNDRKSNDKYNTMSSSSNNNNNSGSSSSGSGNNSYSLSQKGPLMANGGKFSVSSSHPSPLMVDLDTPPLPPPPITTTSDNTTNTITTTTTTTTTMSVPEAVMLTTGVRKNIGKKTKASRSKFGAVKIELESMDHHKPSVMPTSSTPVQISHEPPKSFNDNKSNNTSIDKESLQASQETTLLKDVSTNNNNNNENEKNEKKLKNWFKKRDTLLHLLYKDLDKRARPPLSEWAQNVIRDFVKRIMEVALNFVVNDKTLLLNSKSIVSTSLDISLEETWRNSEIVFRSSLTHAIPPEVFTPLNISKYDISTTNNTNTNKTNSNSITISGNVNAISRSLESYSKEGTSCLHQALWNAAQRAQQWCGEGHLKMLLIPSSLRSIDTVERGITEFLDSCFGPILFLTAEYYQKWIQSHLSLQEMEKEKEKEKDSELEIWAKEMMRIFSLAIMEVDVQSQQMISLDVHVEKRNREKIEMSSHTSLQAAVEKGTSALWLMREATLLTVLFVRVLRIGVLCEVE</sequence>
<evidence type="ECO:0000313" key="2">
    <source>
        <dbReference type="EMBL" id="ORC88095.1"/>
    </source>
</evidence>
<dbReference type="EMBL" id="NBCO01000018">
    <property type="protein sequence ID" value="ORC88095.1"/>
    <property type="molecule type" value="Genomic_DNA"/>
</dbReference>
<protein>
    <submittedName>
        <fullName evidence="2">Uncharacterized protein</fullName>
    </submittedName>
</protein>
<keyword evidence="3" id="KW-1185">Reference proteome</keyword>
<accession>A0A1X0NTR8</accession>
<comment type="caution">
    <text evidence="2">The sequence shown here is derived from an EMBL/GenBank/DDBJ whole genome shotgun (WGS) entry which is preliminary data.</text>
</comment>
<proteinExistence type="predicted"/>
<feature type="compositionally biased region" description="Low complexity" evidence="1">
    <location>
        <begin position="83"/>
        <end position="103"/>
    </location>
</feature>
<evidence type="ECO:0000313" key="3">
    <source>
        <dbReference type="Proteomes" id="UP000192257"/>
    </source>
</evidence>
<dbReference type="RefSeq" id="XP_028882161.1">
    <property type="nucleotide sequence ID" value="XM_029026465.1"/>
</dbReference>
<dbReference type="GeneID" id="39986245"/>
<organism evidence="2 3">
    <name type="scientific">Trypanosoma theileri</name>
    <dbReference type="NCBI Taxonomy" id="67003"/>
    <lineage>
        <taxon>Eukaryota</taxon>
        <taxon>Discoba</taxon>
        <taxon>Euglenozoa</taxon>
        <taxon>Kinetoplastea</taxon>
        <taxon>Metakinetoplastina</taxon>
        <taxon>Trypanosomatida</taxon>
        <taxon>Trypanosomatidae</taxon>
        <taxon>Trypanosoma</taxon>
    </lineage>
</organism>